<feature type="transmembrane region" description="Helical" evidence="2">
    <location>
        <begin position="253"/>
        <end position="275"/>
    </location>
</feature>
<keyword evidence="2" id="KW-0812">Transmembrane</keyword>
<feature type="transmembrane region" description="Helical" evidence="2">
    <location>
        <begin position="311"/>
        <end position="327"/>
    </location>
</feature>
<evidence type="ECO:0000313" key="3">
    <source>
        <dbReference type="EMBL" id="CUP05368.1"/>
    </source>
</evidence>
<evidence type="ECO:0000313" key="4">
    <source>
        <dbReference type="Proteomes" id="UP000095517"/>
    </source>
</evidence>
<sequence>MKKGCIIFLILNVLTTSALFVGGFILNSEEQESDKQNSTESSPSKDSLSPKDNLSYLKDETHFVAQEKQKGKLKTDVTYYLAEKGYTLSKNTEITVICQTDEQNTLMEDKDGNRFTIPSRSVETQRPLKMINPNYHYYMGGTWLHTFDPYKRPITEIISKWGDYTLCNKQEGSYTFPYLTHVSGISRGHSVTLLTDEKGIVTGSRCSNESSNLFGFLFFYSDILSLNVYEPQGTLLIEPGTDTDNSGSIIEGIYMYVLYTIPAAILLFVILWGMMIVRIVPNNIINFTLRAGTFLIIYVLSIIFLEHYHSVWLILFPCYMGVGYMLIRGLKNYLNLEARCTRCHAINSINRHKEETGRERTIRKCNIHFHLEANGDITHSAYVYNETTVHYHHKDVCEKCKYTQEYNSDTVLKKSIEECPHCGSTDICKEMDIDNIKYKGGKITFDYAYQEYCTLCNESIWEGNGSYYFNAPKPANTPKRRTPVSNATPQSQDNTFRHGYECRYFDSGLSNQMGTGICIKTGCDQNGDKCNKEGGYCPWFELRN</sequence>
<feature type="transmembrane region" description="Helical" evidence="2">
    <location>
        <begin position="287"/>
        <end position="305"/>
    </location>
</feature>
<dbReference type="RefSeq" id="WP_022275262.1">
    <property type="nucleotide sequence ID" value="NZ_CABIXA010000026.1"/>
</dbReference>
<evidence type="ECO:0000256" key="1">
    <source>
        <dbReference type="SAM" id="MobiDB-lite"/>
    </source>
</evidence>
<proteinExistence type="predicted"/>
<keyword evidence="2" id="KW-0472">Membrane</keyword>
<evidence type="ECO:0000256" key="2">
    <source>
        <dbReference type="SAM" id="Phobius"/>
    </source>
</evidence>
<dbReference type="EMBL" id="CYZH01000026">
    <property type="protein sequence ID" value="CUP05368.1"/>
    <property type="molecule type" value="Genomic_DNA"/>
</dbReference>
<keyword evidence="2" id="KW-1133">Transmembrane helix</keyword>
<dbReference type="STRING" id="338188.ERS852397_03397"/>
<reference evidence="3 4" key="1">
    <citation type="submission" date="2015-09" db="EMBL/GenBank/DDBJ databases">
        <authorList>
            <consortium name="Pathogen Informatics"/>
        </authorList>
    </citation>
    <scope>NUCLEOTIDE SEQUENCE [LARGE SCALE GENOMIC DNA]</scope>
    <source>
        <strain evidence="3 4">2789STDY5608840</strain>
    </source>
</reference>
<accession>A0A174K6G7</accession>
<name>A0A174K6G7_9BACE</name>
<dbReference type="Proteomes" id="UP000095517">
    <property type="component" value="Unassembled WGS sequence"/>
</dbReference>
<evidence type="ECO:0008006" key="5">
    <source>
        <dbReference type="Google" id="ProtNLM"/>
    </source>
</evidence>
<gene>
    <name evidence="3" type="ORF">ERS852397_03397</name>
</gene>
<feature type="compositionally biased region" description="Low complexity" evidence="1">
    <location>
        <begin position="41"/>
        <end position="51"/>
    </location>
</feature>
<feature type="transmembrane region" description="Helical" evidence="2">
    <location>
        <begin position="7"/>
        <end position="26"/>
    </location>
</feature>
<organism evidence="3 4">
    <name type="scientific">Bacteroides finegoldii</name>
    <dbReference type="NCBI Taxonomy" id="338188"/>
    <lineage>
        <taxon>Bacteria</taxon>
        <taxon>Pseudomonadati</taxon>
        <taxon>Bacteroidota</taxon>
        <taxon>Bacteroidia</taxon>
        <taxon>Bacteroidales</taxon>
        <taxon>Bacteroidaceae</taxon>
        <taxon>Bacteroides</taxon>
    </lineage>
</organism>
<dbReference type="AlphaFoldDB" id="A0A174K6G7"/>
<protein>
    <recommendedName>
        <fullName evidence="5">Transmembrane protein</fullName>
    </recommendedName>
</protein>
<feature type="region of interest" description="Disordered" evidence="1">
    <location>
        <begin position="31"/>
        <end position="51"/>
    </location>
</feature>